<protein>
    <submittedName>
        <fullName evidence="1">Uncharacterized protein</fullName>
    </submittedName>
</protein>
<dbReference type="EMBL" id="AYMZ01000003">
    <property type="protein sequence ID" value="ETF09779.1"/>
    <property type="molecule type" value="Genomic_DNA"/>
</dbReference>
<dbReference type="AlphaFoldDB" id="V8RET1"/>
<evidence type="ECO:0000313" key="2">
    <source>
        <dbReference type="Proteomes" id="UP000024771"/>
    </source>
</evidence>
<evidence type="ECO:0000313" key="1">
    <source>
        <dbReference type="EMBL" id="ETF09779.1"/>
    </source>
</evidence>
<dbReference type="PATRIC" id="fig|1395516.4.peg.740"/>
<reference evidence="1 2" key="1">
    <citation type="journal article" date="2014" name="Genome Announc.">
        <title>Draft Genome Sequence of Pseudomonas moraviensis R28-S.</title>
        <authorList>
            <person name="Hunter S.S."/>
            <person name="Yano H."/>
            <person name="Loftie-Eaton W."/>
            <person name="Hughes J."/>
            <person name="De Gelder L."/>
            <person name="Stragier P."/>
            <person name="De Vos P."/>
            <person name="Settles M.L."/>
            <person name="Top E.M."/>
        </authorList>
    </citation>
    <scope>NUCLEOTIDE SEQUENCE [LARGE SCALE GENOMIC DNA]</scope>
    <source>
        <strain evidence="2">R28</strain>
    </source>
</reference>
<organism evidence="1 2">
    <name type="scientific">Pseudomonas moraviensis R28-S</name>
    <dbReference type="NCBI Taxonomy" id="1395516"/>
    <lineage>
        <taxon>Bacteria</taxon>
        <taxon>Pseudomonadati</taxon>
        <taxon>Pseudomonadota</taxon>
        <taxon>Gammaproteobacteria</taxon>
        <taxon>Pseudomonadales</taxon>
        <taxon>Pseudomonadaceae</taxon>
        <taxon>Pseudomonas</taxon>
    </lineage>
</organism>
<dbReference type="RefSeq" id="WP_024011598.1">
    <property type="nucleotide sequence ID" value="NZ_CM002330.1"/>
</dbReference>
<sequence length="117" mass="12132">MTAKTNSLPDPKFSQAVNGVLKLSEINDPTKAVVPAYTGSAAGDVITLNLRTTHGEPWATTIKLTNLTAGNPVPLDVPKSALAKGVAVGDRAYLKYEVTKQSGNVGSSAEIDVGLEP</sequence>
<accession>V8RET1</accession>
<dbReference type="Proteomes" id="UP000024771">
    <property type="component" value="Chromosome"/>
</dbReference>
<proteinExistence type="predicted"/>
<name>V8RET1_9PSED</name>
<gene>
    <name evidence="1" type="ORF">PMO01_03635</name>
</gene>
<dbReference type="HOGENOM" id="CLU_2082818_0_0_6"/>
<comment type="caution">
    <text evidence="1">The sequence shown here is derived from an EMBL/GenBank/DDBJ whole genome shotgun (WGS) entry which is preliminary data.</text>
</comment>